<comment type="caution">
    <text evidence="2">The sequence shown here is derived from an EMBL/GenBank/DDBJ whole genome shotgun (WGS) entry which is preliminary data.</text>
</comment>
<sequence length="54" mass="5597">MPDTRGAEGRLGLHGAALLGTGNRQGGQCQSGQQQQRAGVSILVLLWGRAQTPV</sequence>
<protein>
    <submittedName>
        <fullName evidence="2">Uncharacterized protein</fullName>
    </submittedName>
</protein>
<dbReference type="EMBL" id="JBHSWD010000002">
    <property type="protein sequence ID" value="MFC6592898.1"/>
    <property type="molecule type" value="Genomic_DNA"/>
</dbReference>
<evidence type="ECO:0000256" key="1">
    <source>
        <dbReference type="SAM" id="MobiDB-lite"/>
    </source>
</evidence>
<proteinExistence type="predicted"/>
<dbReference type="Proteomes" id="UP001596297">
    <property type="component" value="Unassembled WGS sequence"/>
</dbReference>
<dbReference type="RefSeq" id="WP_380083998.1">
    <property type="nucleotide sequence ID" value="NZ_JBHSWD010000002.1"/>
</dbReference>
<evidence type="ECO:0000313" key="3">
    <source>
        <dbReference type="Proteomes" id="UP001596297"/>
    </source>
</evidence>
<evidence type="ECO:0000313" key="2">
    <source>
        <dbReference type="EMBL" id="MFC6592898.1"/>
    </source>
</evidence>
<accession>A0ABW1YHH3</accession>
<feature type="compositionally biased region" description="Low complexity" evidence="1">
    <location>
        <begin position="13"/>
        <end position="33"/>
    </location>
</feature>
<feature type="region of interest" description="Disordered" evidence="1">
    <location>
        <begin position="1"/>
        <end position="33"/>
    </location>
</feature>
<gene>
    <name evidence="2" type="ORF">ACFP81_13420</name>
</gene>
<organism evidence="2 3">
    <name type="scientific">Deinococcus lacus</name>
    <dbReference type="NCBI Taxonomy" id="392561"/>
    <lineage>
        <taxon>Bacteria</taxon>
        <taxon>Thermotogati</taxon>
        <taxon>Deinococcota</taxon>
        <taxon>Deinococci</taxon>
        <taxon>Deinococcales</taxon>
        <taxon>Deinococcaceae</taxon>
        <taxon>Deinococcus</taxon>
    </lineage>
</organism>
<name>A0ABW1YHH3_9DEIO</name>
<reference evidence="3" key="1">
    <citation type="journal article" date="2019" name="Int. J. Syst. Evol. Microbiol.">
        <title>The Global Catalogue of Microorganisms (GCM) 10K type strain sequencing project: providing services to taxonomists for standard genome sequencing and annotation.</title>
        <authorList>
            <consortium name="The Broad Institute Genomics Platform"/>
            <consortium name="The Broad Institute Genome Sequencing Center for Infectious Disease"/>
            <person name="Wu L."/>
            <person name="Ma J."/>
        </authorList>
    </citation>
    <scope>NUCLEOTIDE SEQUENCE [LARGE SCALE GENOMIC DNA]</scope>
    <source>
        <strain evidence="3">CGMCC 1.15772</strain>
    </source>
</reference>
<keyword evidence="3" id="KW-1185">Reference proteome</keyword>